<dbReference type="InterPro" id="IPR011249">
    <property type="entry name" value="Metalloenz_LuxS/M16"/>
</dbReference>
<evidence type="ECO:0000256" key="3">
    <source>
        <dbReference type="ARBA" id="ARBA00007311"/>
    </source>
</evidence>
<protein>
    <recommendedName>
        <fullName evidence="6">S-ribosylhomocysteine lyase</fullName>
        <ecNumber evidence="5">4.4.1.21</ecNumber>
    </recommendedName>
    <alternativeName>
        <fullName evidence="13">AI-2 synthesis protein</fullName>
    </alternativeName>
    <alternativeName>
        <fullName evidence="14">Autoinducer-2 production protein LuxS</fullName>
    </alternativeName>
</protein>
<dbReference type="SUPFAM" id="SSF63411">
    <property type="entry name" value="LuxS/MPP-like metallohydrolase"/>
    <property type="match status" value="1"/>
</dbReference>
<dbReference type="InterPro" id="IPR003815">
    <property type="entry name" value="S-ribosylhomocysteinase"/>
</dbReference>
<dbReference type="Proteomes" id="UP000481852">
    <property type="component" value="Unassembled WGS sequence"/>
</dbReference>
<name>A0A6L5X720_9FIRM</name>
<dbReference type="PANTHER" id="PTHR35799">
    <property type="entry name" value="S-RIBOSYLHOMOCYSTEINE LYASE"/>
    <property type="match status" value="1"/>
</dbReference>
<keyword evidence="10" id="KW-0408">Iron</keyword>
<evidence type="ECO:0000256" key="2">
    <source>
        <dbReference type="ARBA" id="ARBA00001962"/>
    </source>
</evidence>
<dbReference type="Pfam" id="PF02664">
    <property type="entry name" value="LuxS"/>
    <property type="match status" value="1"/>
</dbReference>
<evidence type="ECO:0000313" key="15">
    <source>
        <dbReference type="EMBL" id="MSS14172.1"/>
    </source>
</evidence>
<keyword evidence="9" id="KW-0071">Autoinducer synthesis</keyword>
<evidence type="ECO:0000256" key="7">
    <source>
        <dbReference type="ARBA" id="ARBA00022654"/>
    </source>
</evidence>
<dbReference type="RefSeq" id="WP_154523447.1">
    <property type="nucleotide sequence ID" value="NZ_JAQYJL010000012.1"/>
</dbReference>
<evidence type="ECO:0000313" key="16">
    <source>
        <dbReference type="Proteomes" id="UP000481852"/>
    </source>
</evidence>
<dbReference type="EC" id="4.4.1.21" evidence="5"/>
<dbReference type="InterPro" id="IPR037005">
    <property type="entry name" value="LuxS_sf"/>
</dbReference>
<keyword evidence="16" id="KW-1185">Reference proteome</keyword>
<evidence type="ECO:0000256" key="4">
    <source>
        <dbReference type="ARBA" id="ARBA00011738"/>
    </source>
</evidence>
<dbReference type="Gene3D" id="3.30.1360.80">
    <property type="entry name" value="S-ribosylhomocysteinase (LuxS)"/>
    <property type="match status" value="1"/>
</dbReference>
<evidence type="ECO:0000256" key="8">
    <source>
        <dbReference type="ARBA" id="ARBA00022723"/>
    </source>
</evidence>
<evidence type="ECO:0000256" key="5">
    <source>
        <dbReference type="ARBA" id="ARBA00012240"/>
    </source>
</evidence>
<dbReference type="GO" id="GO:0009372">
    <property type="term" value="P:quorum sensing"/>
    <property type="evidence" value="ECO:0007669"/>
    <property type="project" value="UniProtKB-KW"/>
</dbReference>
<dbReference type="PRINTS" id="PR01487">
    <property type="entry name" value="LUXSPROTEIN"/>
</dbReference>
<dbReference type="NCBIfam" id="NF002604">
    <property type="entry name" value="PRK02260.1-4"/>
    <property type="match status" value="1"/>
</dbReference>
<comment type="function">
    <text evidence="12">Involved in the synthesis of autoinducer 2 (AI-2) which is secreted by bacteria and is used to communicate both the cell density and the metabolic potential of the environment. The regulation of gene expression in response to changes in cell density is called quorum sensing. Catalyzes the transformation of S-ribosylhomocysteine (RHC) to homocysteine (HC) and 4,5-dihydroxy-2,3-pentadione (DPD).</text>
</comment>
<reference evidence="15 16" key="1">
    <citation type="submission" date="2019-08" db="EMBL/GenBank/DDBJ databases">
        <title>In-depth cultivation of the pig gut microbiome towards novel bacterial diversity and tailored functional studies.</title>
        <authorList>
            <person name="Wylensek D."/>
            <person name="Hitch T.C.A."/>
            <person name="Clavel T."/>
        </authorList>
    </citation>
    <scope>NUCLEOTIDE SEQUENCE [LARGE SCALE GENOMIC DNA]</scope>
    <source>
        <strain evidence="15 16">Oil+RF-744-WCA-WT-11</strain>
    </source>
</reference>
<evidence type="ECO:0000256" key="9">
    <source>
        <dbReference type="ARBA" id="ARBA00022929"/>
    </source>
</evidence>
<comment type="caution">
    <text evidence="15">The sequence shown here is derived from an EMBL/GenBank/DDBJ whole genome shotgun (WGS) entry which is preliminary data.</text>
</comment>
<evidence type="ECO:0000256" key="13">
    <source>
        <dbReference type="ARBA" id="ARBA00030600"/>
    </source>
</evidence>
<gene>
    <name evidence="15" type="ORF">FYJ35_03795</name>
</gene>
<dbReference type="GO" id="GO:0005506">
    <property type="term" value="F:iron ion binding"/>
    <property type="evidence" value="ECO:0007669"/>
    <property type="project" value="InterPro"/>
</dbReference>
<keyword evidence="8" id="KW-0479">Metal-binding</keyword>
<evidence type="ECO:0000256" key="6">
    <source>
        <dbReference type="ARBA" id="ARBA00015130"/>
    </source>
</evidence>
<evidence type="ECO:0000256" key="1">
    <source>
        <dbReference type="ARBA" id="ARBA00000297"/>
    </source>
</evidence>
<dbReference type="GO" id="GO:0043768">
    <property type="term" value="F:S-ribosylhomocysteine lyase activity"/>
    <property type="evidence" value="ECO:0007669"/>
    <property type="project" value="UniProtKB-EC"/>
</dbReference>
<evidence type="ECO:0000256" key="14">
    <source>
        <dbReference type="ARBA" id="ARBA00031777"/>
    </source>
</evidence>
<evidence type="ECO:0000256" key="12">
    <source>
        <dbReference type="ARBA" id="ARBA00024654"/>
    </source>
</evidence>
<keyword evidence="11 15" id="KW-0456">Lyase</keyword>
<sequence>MKQIQSFCVDHTKLKRGVYLSREDGDVRTWDVRMKEPNHGSYLSNGSIHTMEHLFATYARNSKYKDGVIYVGPMGCRTGMYFLTRGLTDAEVLDCIVNSFRFMRDFEGEIPGAKIEECGNYLDHDLQACRKDAAEYLEVLEKLKPEDMRYQYFLSTEGA</sequence>
<organism evidence="15 16">
    <name type="scientific">Porcincola intestinalis</name>
    <dbReference type="NCBI Taxonomy" id="2606632"/>
    <lineage>
        <taxon>Bacteria</taxon>
        <taxon>Bacillati</taxon>
        <taxon>Bacillota</taxon>
        <taxon>Clostridia</taxon>
        <taxon>Lachnospirales</taxon>
        <taxon>Lachnospiraceae</taxon>
        <taxon>Porcincola</taxon>
    </lineage>
</organism>
<dbReference type="AlphaFoldDB" id="A0A6L5X720"/>
<comment type="catalytic activity">
    <reaction evidence="1">
        <text>S-(5-deoxy-D-ribos-5-yl)-L-homocysteine = (S)-4,5-dihydroxypentane-2,3-dione + L-homocysteine</text>
        <dbReference type="Rhea" id="RHEA:17753"/>
        <dbReference type="ChEBI" id="CHEBI:29484"/>
        <dbReference type="ChEBI" id="CHEBI:58195"/>
        <dbReference type="ChEBI" id="CHEBI:58199"/>
        <dbReference type="EC" id="4.4.1.21"/>
    </reaction>
</comment>
<comment type="cofactor">
    <cofactor evidence="2">
        <name>Fe cation</name>
        <dbReference type="ChEBI" id="CHEBI:24875"/>
    </cofactor>
</comment>
<comment type="subunit">
    <text evidence="4">Homodimer.</text>
</comment>
<proteinExistence type="inferred from homology"/>
<comment type="similarity">
    <text evidence="3">Belongs to the LuxS family.</text>
</comment>
<evidence type="ECO:0000256" key="10">
    <source>
        <dbReference type="ARBA" id="ARBA00023004"/>
    </source>
</evidence>
<dbReference type="PANTHER" id="PTHR35799:SF1">
    <property type="entry name" value="S-RIBOSYLHOMOCYSTEINE LYASE"/>
    <property type="match status" value="1"/>
</dbReference>
<evidence type="ECO:0000256" key="11">
    <source>
        <dbReference type="ARBA" id="ARBA00023239"/>
    </source>
</evidence>
<dbReference type="EMBL" id="VULZ01000003">
    <property type="protein sequence ID" value="MSS14172.1"/>
    <property type="molecule type" value="Genomic_DNA"/>
</dbReference>
<accession>A0A6L5X720</accession>
<keyword evidence="7" id="KW-0673">Quorum sensing</keyword>